<dbReference type="Proteomes" id="UP000051242">
    <property type="component" value="Unassembled WGS sequence"/>
</dbReference>
<sequence>MASLGVTLIRATLFFAFVLSMTPLFAQDDPTILGDDAFFDAETPSDLAFDDPFATVFAEAFDNSSSSDSARTAWLNGFTVKLTQQVLFQTKTHDVSLRVPGGPLVTIPHEADVETNRLAANVRYQYAFAPGWLLQASGFARVFLVDDYEFEALDKGLETEYRLNEFFIQRSFGTHSLKLGNQTVVWGEVDGNSVLDVINVTEFRDFSIIDIEDARLNQPMLVWDYFGDRLGERSRLSTFVTLYPEYNPPVVRGSPFFAEPPFNITDYKRTSSLEFEAGMRWSRSFEGSDIAIMAAHLIENQLSYSPPLLPEQDALSENNAFSLIGFSANRALGSLLLNLDIAYSRGILINNLNIPGVATSGEANNTRDQLGTSIGVELAIDNEQNIALSVQAAKSLDDDTLSPGSTLTGAWLMRYSNSLMNGDLALAVGLQGDLRGDFTILQASADRTLNDRWAMGMNLILLDGVDTSPISLFAGDIRVGFNLTFSF</sequence>
<dbReference type="InterPro" id="IPR010727">
    <property type="entry name" value="DUF1302"/>
</dbReference>
<feature type="chain" id="PRO_5006424080" description="DUF1302 domain-containing protein" evidence="1">
    <location>
        <begin position="27"/>
        <end position="487"/>
    </location>
</feature>
<organism evidence="2 3">
    <name type="scientific">OM182 bacterium BACL3 MAG-120619-bin3</name>
    <dbReference type="NCBI Taxonomy" id="1655593"/>
    <lineage>
        <taxon>Bacteria</taxon>
        <taxon>Pseudomonadati</taxon>
        <taxon>Pseudomonadota</taxon>
        <taxon>Gammaproteobacteria</taxon>
        <taxon>OMG group</taxon>
        <taxon>OM182 clade</taxon>
    </lineage>
</organism>
<proteinExistence type="predicted"/>
<accession>A0A0R2SWE4</accession>
<evidence type="ECO:0000256" key="1">
    <source>
        <dbReference type="SAM" id="SignalP"/>
    </source>
</evidence>
<evidence type="ECO:0000313" key="2">
    <source>
        <dbReference type="EMBL" id="KRO79268.1"/>
    </source>
</evidence>
<evidence type="ECO:0008006" key="4">
    <source>
        <dbReference type="Google" id="ProtNLM"/>
    </source>
</evidence>
<dbReference type="EMBL" id="LICD01000194">
    <property type="protein sequence ID" value="KRO79268.1"/>
    <property type="molecule type" value="Genomic_DNA"/>
</dbReference>
<feature type="signal peptide" evidence="1">
    <location>
        <begin position="1"/>
        <end position="26"/>
    </location>
</feature>
<name>A0A0R2SWE4_9GAMM</name>
<reference evidence="2 3" key="1">
    <citation type="submission" date="2015-10" db="EMBL/GenBank/DDBJ databases">
        <title>Metagenome-Assembled Genomes uncover a global brackish microbiome.</title>
        <authorList>
            <person name="Hugerth L.W."/>
            <person name="Larsson J."/>
            <person name="Alneberg J."/>
            <person name="Lindh M.V."/>
            <person name="Legrand C."/>
            <person name="Pinhassi J."/>
            <person name="Andersson A.F."/>
        </authorList>
    </citation>
    <scope>NUCLEOTIDE SEQUENCE [LARGE SCALE GENOMIC DNA]</scope>
    <source>
        <strain evidence="2">BACL22 MAG-120619-bin3</strain>
    </source>
</reference>
<dbReference type="AlphaFoldDB" id="A0A0R2SWE4"/>
<keyword evidence="1" id="KW-0732">Signal</keyword>
<evidence type="ECO:0000313" key="3">
    <source>
        <dbReference type="Proteomes" id="UP000051242"/>
    </source>
</evidence>
<dbReference type="Pfam" id="PF06980">
    <property type="entry name" value="DUF1302"/>
    <property type="match status" value="1"/>
</dbReference>
<protein>
    <recommendedName>
        <fullName evidence="4">DUF1302 domain-containing protein</fullName>
    </recommendedName>
</protein>
<comment type="caution">
    <text evidence="2">The sequence shown here is derived from an EMBL/GenBank/DDBJ whole genome shotgun (WGS) entry which is preliminary data.</text>
</comment>
<gene>
    <name evidence="2" type="ORF">ABR85_02440</name>
</gene>